<dbReference type="PANTHER" id="PTHR21091:SF169">
    <property type="entry name" value="UROPORPHYRINOGEN DECARBOXYLASE"/>
    <property type="match status" value="1"/>
</dbReference>
<comment type="subcellular location">
    <subcellularLocation>
        <location evidence="1">Cytoplasm</location>
    </subcellularLocation>
</comment>
<reference evidence="18 19" key="1">
    <citation type="journal article" date="2018" name="BMC Genomics">
        <title>Genomic evidence for intraspecific hybridization in a clonal and extremely halotolerant yeast.</title>
        <authorList>
            <person name="Gostincar C."/>
            <person name="Stajich J.E."/>
            <person name="Zupancic J."/>
            <person name="Zalar P."/>
            <person name="Gunde-Cimerman N."/>
        </authorList>
    </citation>
    <scope>NUCLEOTIDE SEQUENCE [LARGE SCALE GENOMIC DNA]</scope>
    <source>
        <strain evidence="18 19">EXF-171</strain>
    </source>
</reference>
<dbReference type="InterPro" id="IPR006361">
    <property type="entry name" value="Uroporphyrinogen_deCO2ase_HemE"/>
</dbReference>
<protein>
    <recommendedName>
        <fullName evidence="5 14">Uroporphyrinogen decarboxylase</fullName>
        <ecNumber evidence="4 14">4.1.1.37</ecNumber>
    </recommendedName>
</protein>
<evidence type="ECO:0000256" key="10">
    <source>
        <dbReference type="ARBA" id="ARBA00023244"/>
    </source>
</evidence>
<dbReference type="SUPFAM" id="SSF51726">
    <property type="entry name" value="UROD/MetE-like"/>
    <property type="match status" value="1"/>
</dbReference>
<comment type="pathway">
    <text evidence="2 14">Porphyrin-containing compound metabolism; protoporphyrin-IX biosynthesis; coproporphyrinogen-III from 5-aminolevulinate: step 4/4.</text>
</comment>
<evidence type="ECO:0000313" key="18">
    <source>
        <dbReference type="EMBL" id="RMY87161.1"/>
    </source>
</evidence>
<dbReference type="EMBL" id="QWIQ01000441">
    <property type="protein sequence ID" value="RMY87161.1"/>
    <property type="molecule type" value="Genomic_DNA"/>
</dbReference>
<evidence type="ECO:0000256" key="6">
    <source>
        <dbReference type="ARBA" id="ARBA00022490"/>
    </source>
</evidence>
<comment type="caution">
    <text evidence="18">The sequence shown here is derived from an EMBL/GenBank/DDBJ whole genome shotgun (WGS) entry which is preliminary data.</text>
</comment>
<dbReference type="InterPro" id="IPR000257">
    <property type="entry name" value="Uroporphyrinogen_deCOase"/>
</dbReference>
<dbReference type="GO" id="GO:0006782">
    <property type="term" value="P:protoporphyrinogen IX biosynthetic process"/>
    <property type="evidence" value="ECO:0007669"/>
    <property type="project" value="UniProtKB-UniPathway"/>
</dbReference>
<dbReference type="PANTHER" id="PTHR21091">
    <property type="entry name" value="METHYLTETRAHYDROFOLATE:HOMOCYSTEINE METHYLTRANSFERASE RELATED"/>
    <property type="match status" value="1"/>
</dbReference>
<keyword evidence="8" id="KW-0350">Heme biosynthesis</keyword>
<dbReference type="GO" id="GO:0005829">
    <property type="term" value="C:cytosol"/>
    <property type="evidence" value="ECO:0007669"/>
    <property type="project" value="TreeGrafter"/>
</dbReference>
<dbReference type="NCBIfam" id="TIGR01464">
    <property type="entry name" value="hemE"/>
    <property type="match status" value="1"/>
</dbReference>
<evidence type="ECO:0000256" key="15">
    <source>
        <dbReference type="RuleBase" id="RU004169"/>
    </source>
</evidence>
<dbReference type="PROSITE" id="PS00906">
    <property type="entry name" value="UROD_1"/>
    <property type="match status" value="1"/>
</dbReference>
<dbReference type="VEuPathDB" id="FungiDB:BTJ68_09880"/>
<dbReference type="Proteomes" id="UP000281468">
    <property type="component" value="Unassembled WGS sequence"/>
</dbReference>
<evidence type="ECO:0000256" key="13">
    <source>
        <dbReference type="ARBA" id="ARBA00058098"/>
    </source>
</evidence>
<keyword evidence="6" id="KW-0963">Cytoplasm</keyword>
<gene>
    <name evidence="18" type="ORF">D0862_10753</name>
</gene>
<dbReference type="Gene3D" id="3.20.20.210">
    <property type="match status" value="1"/>
</dbReference>
<evidence type="ECO:0000256" key="11">
    <source>
        <dbReference type="ARBA" id="ARBA00048033"/>
    </source>
</evidence>
<evidence type="ECO:0000256" key="3">
    <source>
        <dbReference type="ARBA" id="ARBA00009935"/>
    </source>
</evidence>
<organism evidence="18 19">
    <name type="scientific">Hortaea werneckii</name>
    <name type="common">Black yeast</name>
    <name type="synonym">Cladosporium werneckii</name>
    <dbReference type="NCBI Taxonomy" id="91943"/>
    <lineage>
        <taxon>Eukaryota</taxon>
        <taxon>Fungi</taxon>
        <taxon>Dikarya</taxon>
        <taxon>Ascomycota</taxon>
        <taxon>Pezizomycotina</taxon>
        <taxon>Dothideomycetes</taxon>
        <taxon>Dothideomycetidae</taxon>
        <taxon>Mycosphaerellales</taxon>
        <taxon>Teratosphaeriaceae</taxon>
        <taxon>Hortaea</taxon>
    </lineage>
</organism>
<evidence type="ECO:0000256" key="14">
    <source>
        <dbReference type="RuleBase" id="RU000554"/>
    </source>
</evidence>
<comment type="similarity">
    <text evidence="3 15">Belongs to the uroporphyrinogen decarboxylase family.</text>
</comment>
<feature type="compositionally biased region" description="Polar residues" evidence="16">
    <location>
        <begin position="20"/>
        <end position="29"/>
    </location>
</feature>
<dbReference type="UniPathway" id="UPA00251">
    <property type="reaction ID" value="UER00321"/>
</dbReference>
<proteinExistence type="inferred from homology"/>
<dbReference type="FunFam" id="3.20.20.210:FF:000004">
    <property type="entry name" value="Uroporphyrinogen decarboxylase"/>
    <property type="match status" value="1"/>
</dbReference>
<keyword evidence="10 14" id="KW-0627">Porphyrin biosynthesis</keyword>
<evidence type="ECO:0000256" key="12">
    <source>
        <dbReference type="ARBA" id="ARBA00052550"/>
    </source>
</evidence>
<evidence type="ECO:0000313" key="19">
    <source>
        <dbReference type="Proteomes" id="UP000281468"/>
    </source>
</evidence>
<comment type="catalytic activity">
    <reaction evidence="12">
        <text>uroporphyrinogen I + 4 H(+) = coproporphyrinogen I + 4 CO2</text>
        <dbReference type="Rhea" id="RHEA:31239"/>
        <dbReference type="ChEBI" id="CHEBI:15378"/>
        <dbReference type="ChEBI" id="CHEBI:16526"/>
        <dbReference type="ChEBI" id="CHEBI:62626"/>
        <dbReference type="ChEBI" id="CHEBI:62631"/>
    </reaction>
</comment>
<feature type="domain" description="Uroporphyrinogen decarboxylase (URO-D)" evidence="17">
    <location>
        <begin position="77"/>
        <end position="86"/>
    </location>
</feature>
<evidence type="ECO:0000256" key="7">
    <source>
        <dbReference type="ARBA" id="ARBA00022793"/>
    </source>
</evidence>
<evidence type="ECO:0000256" key="2">
    <source>
        <dbReference type="ARBA" id="ARBA00004804"/>
    </source>
</evidence>
<dbReference type="Pfam" id="PF01208">
    <property type="entry name" value="URO-D"/>
    <property type="match status" value="1"/>
</dbReference>
<evidence type="ECO:0000256" key="16">
    <source>
        <dbReference type="SAM" id="MobiDB-lite"/>
    </source>
</evidence>
<evidence type="ECO:0000256" key="1">
    <source>
        <dbReference type="ARBA" id="ARBA00004496"/>
    </source>
</evidence>
<sequence>MSSNPKPRFDQFKPPRINCPSITHTTTPTHRSENQKHKGGKKKKEATMASKDDPKFEPLKNDLLLRTARGQKVERPPCWVMRQAGRYLPEYHKAKGNNDFFECCRNPEIASTLTLQPVERYEGLIDAAIIFSDILVIPQAMGMEVVMVPEKGPHFPNPLGSPNDEQFKEVMERQCDVKESLDYVYKAITLTRQKLQGRVPLYGFCGAPFTLMCYMVEGGGSKMFRHAKTWIFKYAVEAKKLLQKIAVLCVEYLAQQVVAGAQIVQVFDSWAGELSPASFNEFGLPYLNYICDHLPARLRELGQEVVPMVVFAKGAWYALDDLCKTKYDVIGLDWLHEPKDAYAVAQKYGKVIQGNADPGILYGGHEAITQVVENMVKGFGGGKQGWIANLGHGITPFVNPDDLKFYFQEIHRLSDLRQEKHAPSQVDVAAAEERMHNRFIMQSDW</sequence>
<evidence type="ECO:0000256" key="9">
    <source>
        <dbReference type="ARBA" id="ARBA00023239"/>
    </source>
</evidence>
<feature type="region of interest" description="Disordered" evidence="16">
    <location>
        <begin position="1"/>
        <end position="57"/>
    </location>
</feature>
<keyword evidence="9 14" id="KW-0456">Lyase</keyword>
<dbReference type="AlphaFoldDB" id="A0A3M7FFE1"/>
<dbReference type="EC" id="4.1.1.37" evidence="4 14"/>
<accession>A0A3M7FFE1</accession>
<dbReference type="InterPro" id="IPR038071">
    <property type="entry name" value="UROD/MetE-like_sf"/>
</dbReference>
<evidence type="ECO:0000256" key="5">
    <source>
        <dbReference type="ARBA" id="ARBA00014308"/>
    </source>
</evidence>
<name>A0A3M7FFE1_HORWE</name>
<evidence type="ECO:0000256" key="4">
    <source>
        <dbReference type="ARBA" id="ARBA00012288"/>
    </source>
</evidence>
<evidence type="ECO:0000259" key="17">
    <source>
        <dbReference type="PROSITE" id="PS00906"/>
    </source>
</evidence>
<comment type="catalytic activity">
    <reaction evidence="11 14">
        <text>uroporphyrinogen III + 4 H(+) = coproporphyrinogen III + 4 CO2</text>
        <dbReference type="Rhea" id="RHEA:19865"/>
        <dbReference type="ChEBI" id="CHEBI:15378"/>
        <dbReference type="ChEBI" id="CHEBI:16526"/>
        <dbReference type="ChEBI" id="CHEBI:57308"/>
        <dbReference type="ChEBI" id="CHEBI:57309"/>
        <dbReference type="EC" id="4.1.1.37"/>
    </reaction>
</comment>
<dbReference type="CDD" id="cd00717">
    <property type="entry name" value="URO-D"/>
    <property type="match status" value="1"/>
</dbReference>
<evidence type="ECO:0000256" key="8">
    <source>
        <dbReference type="ARBA" id="ARBA00023133"/>
    </source>
</evidence>
<keyword evidence="7 14" id="KW-0210">Decarboxylase</keyword>
<dbReference type="GO" id="GO:0004853">
    <property type="term" value="F:uroporphyrinogen decarboxylase activity"/>
    <property type="evidence" value="ECO:0007669"/>
    <property type="project" value="UniProtKB-EC"/>
</dbReference>
<comment type="function">
    <text evidence="13">Catalyzes the sequential decarboxylation of four acetate groups of uroporphyrinogen-III (octacarboxyporphyrin) to yield coproporphyrinogen-III (tetracarboxyporphyrin) with the formation of intermediate hepta-, hexa- and penta-carboxylate porphyrinogens in the heme biosynthesis pathway. Acts on a number of porphyrinogens, but only coproporphyrinogen III can ultimately be converted to heme.</text>
</comment>